<feature type="domain" description="F-box" evidence="1">
    <location>
        <begin position="4"/>
        <end position="49"/>
    </location>
</feature>
<evidence type="ECO:0000313" key="2">
    <source>
        <dbReference type="EMBL" id="KAK9137898.1"/>
    </source>
</evidence>
<evidence type="ECO:0000259" key="1">
    <source>
        <dbReference type="PROSITE" id="PS50181"/>
    </source>
</evidence>
<dbReference type="AlphaFoldDB" id="A0AAP0JR71"/>
<dbReference type="InterPro" id="IPR011043">
    <property type="entry name" value="Gal_Oxase/kelch_b-propeller"/>
</dbReference>
<keyword evidence="3" id="KW-1185">Reference proteome</keyword>
<evidence type="ECO:0000313" key="3">
    <source>
        <dbReference type="Proteomes" id="UP001417504"/>
    </source>
</evidence>
<name>A0AAP0JR71_9MAGN</name>
<dbReference type="InterPro" id="IPR036047">
    <property type="entry name" value="F-box-like_dom_sf"/>
</dbReference>
<dbReference type="PANTHER" id="PTHR31672:SF13">
    <property type="entry name" value="F-BOX PROTEIN CPR30-LIKE"/>
    <property type="match status" value="1"/>
</dbReference>
<accession>A0AAP0JR71</accession>
<organism evidence="2 3">
    <name type="scientific">Stephania japonica</name>
    <dbReference type="NCBI Taxonomy" id="461633"/>
    <lineage>
        <taxon>Eukaryota</taxon>
        <taxon>Viridiplantae</taxon>
        <taxon>Streptophyta</taxon>
        <taxon>Embryophyta</taxon>
        <taxon>Tracheophyta</taxon>
        <taxon>Spermatophyta</taxon>
        <taxon>Magnoliopsida</taxon>
        <taxon>Ranunculales</taxon>
        <taxon>Menispermaceae</taxon>
        <taxon>Menispermoideae</taxon>
        <taxon>Cissampelideae</taxon>
        <taxon>Stephania</taxon>
    </lineage>
</organism>
<protein>
    <recommendedName>
        <fullName evidence="1">F-box domain-containing protein</fullName>
    </recommendedName>
</protein>
<dbReference type="Pfam" id="PF00646">
    <property type="entry name" value="F-box"/>
    <property type="match status" value="1"/>
</dbReference>
<gene>
    <name evidence="2" type="ORF">Sjap_008492</name>
</gene>
<dbReference type="PROSITE" id="PS50181">
    <property type="entry name" value="FBOX"/>
    <property type="match status" value="1"/>
</dbReference>
<dbReference type="EMBL" id="JBBNAE010000003">
    <property type="protein sequence ID" value="KAK9137898.1"/>
    <property type="molecule type" value="Genomic_DNA"/>
</dbReference>
<dbReference type="SUPFAM" id="SSF81383">
    <property type="entry name" value="F-box domain"/>
    <property type="match status" value="1"/>
</dbReference>
<dbReference type="InterPro" id="IPR006527">
    <property type="entry name" value="F-box-assoc_dom_typ1"/>
</dbReference>
<dbReference type="Pfam" id="PF07734">
    <property type="entry name" value="FBA_1"/>
    <property type="match status" value="1"/>
</dbReference>
<dbReference type="InterPro" id="IPR050796">
    <property type="entry name" value="SCF_F-box_component"/>
</dbReference>
<dbReference type="SMART" id="SM00256">
    <property type="entry name" value="FBOX"/>
    <property type="match status" value="1"/>
</dbReference>
<dbReference type="Proteomes" id="UP001417504">
    <property type="component" value="Unassembled WGS sequence"/>
</dbReference>
<proteinExistence type="predicted"/>
<dbReference type="InterPro" id="IPR001810">
    <property type="entry name" value="F-box_dom"/>
</dbReference>
<dbReference type="Gene3D" id="1.20.1280.50">
    <property type="match status" value="1"/>
</dbReference>
<sequence length="381" mass="43590">MRSAKKIECLPDQLIQEILSTSPVKSLIQSSCVSNAWRNLITDTSFINLHLNRSIQRNKFSLLLSNSDNIYSIHDPMSTTTTATTKWPFPYGHESHNYYDVVGSCNGLLLIIPNRGCLGIWNPSTGDFICIPSPCRSLKNYTVFLPLCDKMYGFGYGSNRSDYKIVSIDCGAAVEIRVFSMQSRSWKTIEGSNIDNVGFNTTLYTDSDGIFVNGAVHWLGSFFYTKIDKVKRVIAFDLGCEEFRKIPLPDHLKNSNEYSRLSIWGESICLFIKDCKERSSHIFVMKEYGVRDSWCKLCTIPEAPIPKAPKRNIPHAEYWSIVCFVDDHKILLQQKGLYNLFLYDTRSDKFVELELHKDIKNFFDEAYCFVCAYIPSLVPIK</sequence>
<dbReference type="NCBIfam" id="TIGR01640">
    <property type="entry name" value="F_box_assoc_1"/>
    <property type="match status" value="1"/>
</dbReference>
<dbReference type="PANTHER" id="PTHR31672">
    <property type="entry name" value="BNACNNG10540D PROTEIN"/>
    <property type="match status" value="1"/>
</dbReference>
<reference evidence="2 3" key="1">
    <citation type="submission" date="2024-01" db="EMBL/GenBank/DDBJ databases">
        <title>Genome assemblies of Stephania.</title>
        <authorList>
            <person name="Yang L."/>
        </authorList>
    </citation>
    <scope>NUCLEOTIDE SEQUENCE [LARGE SCALE GENOMIC DNA]</scope>
    <source>
        <strain evidence="2">QJT</strain>
        <tissue evidence="2">Leaf</tissue>
    </source>
</reference>
<dbReference type="SUPFAM" id="SSF50965">
    <property type="entry name" value="Galactose oxidase, central domain"/>
    <property type="match status" value="1"/>
</dbReference>
<dbReference type="InterPro" id="IPR017451">
    <property type="entry name" value="F-box-assoc_interact_dom"/>
</dbReference>
<comment type="caution">
    <text evidence="2">The sequence shown here is derived from an EMBL/GenBank/DDBJ whole genome shotgun (WGS) entry which is preliminary data.</text>
</comment>